<dbReference type="Pfam" id="PF07714">
    <property type="entry name" value="PK_Tyr_Ser-Thr"/>
    <property type="match status" value="1"/>
</dbReference>
<dbReference type="OrthoDB" id="3265205at2759"/>
<evidence type="ECO:0000313" key="2">
    <source>
        <dbReference type="EMBL" id="THH26667.1"/>
    </source>
</evidence>
<protein>
    <recommendedName>
        <fullName evidence="1">Protein kinase domain-containing protein</fullName>
    </recommendedName>
</protein>
<dbReference type="InterPro" id="IPR051681">
    <property type="entry name" value="Ser/Thr_Kinases-Pseudokinases"/>
</dbReference>
<organism evidence="2 3">
    <name type="scientific">Antrodiella citrinella</name>
    <dbReference type="NCBI Taxonomy" id="2447956"/>
    <lineage>
        <taxon>Eukaryota</taxon>
        <taxon>Fungi</taxon>
        <taxon>Dikarya</taxon>
        <taxon>Basidiomycota</taxon>
        <taxon>Agaricomycotina</taxon>
        <taxon>Agaricomycetes</taxon>
        <taxon>Polyporales</taxon>
        <taxon>Steccherinaceae</taxon>
        <taxon>Antrodiella</taxon>
    </lineage>
</organism>
<name>A0A4S4MN09_9APHY</name>
<evidence type="ECO:0000313" key="3">
    <source>
        <dbReference type="Proteomes" id="UP000308730"/>
    </source>
</evidence>
<evidence type="ECO:0000259" key="1">
    <source>
        <dbReference type="PROSITE" id="PS50011"/>
    </source>
</evidence>
<dbReference type="InterPro" id="IPR001245">
    <property type="entry name" value="Ser-Thr/Tyr_kinase_cat_dom"/>
</dbReference>
<dbReference type="GO" id="GO:0004674">
    <property type="term" value="F:protein serine/threonine kinase activity"/>
    <property type="evidence" value="ECO:0007669"/>
    <property type="project" value="TreeGrafter"/>
</dbReference>
<dbReference type="PANTHER" id="PTHR44329:SF214">
    <property type="entry name" value="PROTEIN KINASE DOMAIN-CONTAINING PROTEIN"/>
    <property type="match status" value="1"/>
</dbReference>
<dbReference type="AlphaFoldDB" id="A0A4S4MN09"/>
<dbReference type="SUPFAM" id="SSF56112">
    <property type="entry name" value="Protein kinase-like (PK-like)"/>
    <property type="match status" value="1"/>
</dbReference>
<comment type="caution">
    <text evidence="2">The sequence shown here is derived from an EMBL/GenBank/DDBJ whole genome shotgun (WGS) entry which is preliminary data.</text>
</comment>
<proteinExistence type="predicted"/>
<feature type="domain" description="Protein kinase" evidence="1">
    <location>
        <begin position="96"/>
        <end position="390"/>
    </location>
</feature>
<sequence length="412" mass="46603">MTTAYSLKTPSGIQRIIQDALNRADDGELIGFNSTADAQIVLDECWKSLDSLAFPSSMIGGSHFFIYRNKLRKLSLKTAIKHDILPTALILRGVQLIDNTHHGSGGFADVYCGTYRGLKVALKRLRVYALAAPSDKMQMKKAFYRESILWKNLVHDHIVQFLGVAEYVFENGMICMILPWQEKGSLRQYLKKLRGEGMNDDQFITAVDRWLYHTARGLEYLHDEGIVHSDLHGGNILVDEDDNACLTDFGMSLLAQATAYNYGSVHGGGAMRWSAPELIDPEEFGLDSSRPTSASDVFSFACTAIELYSENDPFFGLTDRMAANRSAVCYIVVDDDNYPWVIEVRKKVQNGYLLVGDVLESVAEDMRRSIPLPEDSSKKNMREMRRVDVLQQYKYWSDLTLKVGWVHQNKDR</sequence>
<dbReference type="PANTHER" id="PTHR44329">
    <property type="entry name" value="SERINE/THREONINE-PROTEIN KINASE TNNI3K-RELATED"/>
    <property type="match status" value="1"/>
</dbReference>
<dbReference type="Gene3D" id="1.10.510.10">
    <property type="entry name" value="Transferase(Phosphotransferase) domain 1"/>
    <property type="match status" value="1"/>
</dbReference>
<dbReference type="InterPro" id="IPR011009">
    <property type="entry name" value="Kinase-like_dom_sf"/>
</dbReference>
<dbReference type="PROSITE" id="PS50011">
    <property type="entry name" value="PROTEIN_KINASE_DOM"/>
    <property type="match status" value="1"/>
</dbReference>
<dbReference type="GO" id="GO:0005524">
    <property type="term" value="F:ATP binding"/>
    <property type="evidence" value="ECO:0007669"/>
    <property type="project" value="InterPro"/>
</dbReference>
<reference evidence="2 3" key="1">
    <citation type="submission" date="2019-02" db="EMBL/GenBank/DDBJ databases">
        <title>Genome sequencing of the rare red list fungi Antrodiella citrinella (Flaviporus citrinellus).</title>
        <authorList>
            <person name="Buettner E."/>
            <person name="Kellner H."/>
        </authorList>
    </citation>
    <scope>NUCLEOTIDE SEQUENCE [LARGE SCALE GENOMIC DNA]</scope>
    <source>
        <strain evidence="2 3">DSM 108506</strain>
    </source>
</reference>
<dbReference type="Proteomes" id="UP000308730">
    <property type="component" value="Unassembled WGS sequence"/>
</dbReference>
<keyword evidence="3" id="KW-1185">Reference proteome</keyword>
<accession>A0A4S4MN09</accession>
<dbReference type="EMBL" id="SGPM01000322">
    <property type="protein sequence ID" value="THH26667.1"/>
    <property type="molecule type" value="Genomic_DNA"/>
</dbReference>
<gene>
    <name evidence="2" type="ORF">EUX98_g7523</name>
</gene>
<dbReference type="InterPro" id="IPR000719">
    <property type="entry name" value="Prot_kinase_dom"/>
</dbReference>